<proteinExistence type="predicted"/>
<reference evidence="2 3" key="1">
    <citation type="journal article" date="2015" name="Int J Genomics">
        <title>Comparative Genomics Revealed Genetic Diversity and Species/Strain-Level Differences in Carbohydrate Metabolism of Three Probiotic Bifidobacterial Species.</title>
        <authorList>
            <person name="Odamaki T."/>
            <person name="Horigome A."/>
            <person name="Sugahara H."/>
            <person name="Hashikura N."/>
            <person name="Minami J."/>
            <person name="Xiao J.Z."/>
            <person name="Abe F."/>
        </authorList>
    </citation>
    <scope>NUCLEOTIDE SEQUENCE [LARGE SCALE GENOMIC DNA]</scope>
    <source>
        <strain evidence="2 3">MCC 1128</strain>
    </source>
</reference>
<comment type="caution">
    <text evidence="2">The sequence shown here is derived from an EMBL/GenBank/DDBJ whole genome shotgun (WGS) entry which is preliminary data.</text>
</comment>
<protein>
    <submittedName>
        <fullName evidence="2">Uncharacterized protein</fullName>
    </submittedName>
</protein>
<dbReference type="AlphaFoldDB" id="A0A0L7B3L9"/>
<evidence type="ECO:0000313" key="2">
    <source>
        <dbReference type="EMBL" id="KOA42102.1"/>
    </source>
</evidence>
<keyword evidence="1" id="KW-0472">Membrane</keyword>
<feature type="transmembrane region" description="Helical" evidence="1">
    <location>
        <begin position="20"/>
        <end position="37"/>
    </location>
</feature>
<organism evidence="2 3">
    <name type="scientific">Bifidobacterium breve MCC 1128</name>
    <dbReference type="NCBI Taxonomy" id="1365965"/>
    <lineage>
        <taxon>Bacteria</taxon>
        <taxon>Bacillati</taxon>
        <taxon>Actinomycetota</taxon>
        <taxon>Actinomycetes</taxon>
        <taxon>Bifidobacteriales</taxon>
        <taxon>Bifidobacteriaceae</taxon>
        <taxon>Bifidobacterium</taxon>
    </lineage>
</organism>
<evidence type="ECO:0000313" key="3">
    <source>
        <dbReference type="Proteomes" id="UP000037193"/>
    </source>
</evidence>
<dbReference type="Proteomes" id="UP000037193">
    <property type="component" value="Unassembled WGS sequence"/>
</dbReference>
<keyword evidence="1" id="KW-0812">Transmembrane</keyword>
<sequence>MMSFIAMSLIAEFRCLLQQLHSMFPFVYCIVMLHRMVMFGGSN</sequence>
<name>A0A0L7B3L9_BIFBR</name>
<gene>
    <name evidence="2" type="ORF">BBM1128_03805</name>
</gene>
<accession>A0A0L7B3L9</accession>
<evidence type="ECO:0000256" key="1">
    <source>
        <dbReference type="SAM" id="Phobius"/>
    </source>
</evidence>
<keyword evidence="1" id="KW-1133">Transmembrane helix</keyword>
<dbReference type="EMBL" id="AVQD01000006">
    <property type="protein sequence ID" value="KOA42102.1"/>
    <property type="molecule type" value="Genomic_DNA"/>
</dbReference>